<dbReference type="Pfam" id="PF25179">
    <property type="entry name" value="LMF1_C"/>
    <property type="match status" value="1"/>
</dbReference>
<comment type="subcellular location">
    <subcellularLocation>
        <location evidence="1">Endoplasmic reticulum membrane</location>
        <topology evidence="1">Multi-pass membrane protein</topology>
    </subcellularLocation>
</comment>
<evidence type="ECO:0000256" key="1">
    <source>
        <dbReference type="ARBA" id="ARBA00004477"/>
    </source>
</evidence>
<evidence type="ECO:0000256" key="6">
    <source>
        <dbReference type="ARBA" id="ARBA00023136"/>
    </source>
</evidence>
<keyword evidence="4" id="KW-0256">Endoplasmic reticulum</keyword>
<dbReference type="GeneID" id="7446914"/>
<dbReference type="Pfam" id="PF06762">
    <property type="entry name" value="LMF1"/>
    <property type="match status" value="1"/>
</dbReference>
<dbReference type="AlphaFoldDB" id="B8C9U9"/>
<dbReference type="PaxDb" id="35128-Thaps263721"/>
<reference evidence="10 11" key="1">
    <citation type="journal article" date="2004" name="Science">
        <title>The genome of the diatom Thalassiosira pseudonana: ecology, evolution, and metabolism.</title>
        <authorList>
            <person name="Armbrust E.V."/>
            <person name="Berges J.A."/>
            <person name="Bowler C."/>
            <person name="Green B.R."/>
            <person name="Martinez D."/>
            <person name="Putnam N.H."/>
            <person name="Zhou S."/>
            <person name="Allen A.E."/>
            <person name="Apt K.E."/>
            <person name="Bechner M."/>
            <person name="Brzezinski M.A."/>
            <person name="Chaal B.K."/>
            <person name="Chiovitti A."/>
            <person name="Davis A.K."/>
            <person name="Demarest M.S."/>
            <person name="Detter J.C."/>
            <person name="Glavina T."/>
            <person name="Goodstein D."/>
            <person name="Hadi M.Z."/>
            <person name="Hellsten U."/>
            <person name="Hildebrand M."/>
            <person name="Jenkins B.D."/>
            <person name="Jurka J."/>
            <person name="Kapitonov V.V."/>
            <person name="Kroger N."/>
            <person name="Lau W.W."/>
            <person name="Lane T.W."/>
            <person name="Larimer F.W."/>
            <person name="Lippmeier J.C."/>
            <person name="Lucas S."/>
            <person name="Medina M."/>
            <person name="Montsant A."/>
            <person name="Obornik M."/>
            <person name="Parker M.S."/>
            <person name="Palenik B."/>
            <person name="Pazour G.J."/>
            <person name="Richardson P.M."/>
            <person name="Rynearson T.A."/>
            <person name="Saito M.A."/>
            <person name="Schwartz D.C."/>
            <person name="Thamatrakoln K."/>
            <person name="Valentin K."/>
            <person name="Vardi A."/>
            <person name="Wilkerson F.P."/>
            <person name="Rokhsar D.S."/>
        </authorList>
    </citation>
    <scope>NUCLEOTIDE SEQUENCE [LARGE SCALE GENOMIC DNA]</scope>
    <source>
        <strain evidence="10 11">CCMP1335</strain>
    </source>
</reference>
<dbReference type="InterPro" id="IPR057434">
    <property type="entry name" value="LMF1/2_N"/>
</dbReference>
<comment type="similarity">
    <text evidence="2">Belongs to the lipase maturation factor family.</text>
</comment>
<keyword evidence="5 7" id="KW-1133">Transmembrane helix</keyword>
<organism evidence="10 11">
    <name type="scientific">Thalassiosira pseudonana</name>
    <name type="common">Marine diatom</name>
    <name type="synonym">Cyclotella nana</name>
    <dbReference type="NCBI Taxonomy" id="35128"/>
    <lineage>
        <taxon>Eukaryota</taxon>
        <taxon>Sar</taxon>
        <taxon>Stramenopiles</taxon>
        <taxon>Ochrophyta</taxon>
        <taxon>Bacillariophyta</taxon>
        <taxon>Coscinodiscophyceae</taxon>
        <taxon>Thalassiosirophycidae</taxon>
        <taxon>Thalassiosirales</taxon>
        <taxon>Thalassiosiraceae</taxon>
        <taxon>Thalassiosira</taxon>
    </lineage>
</organism>
<evidence type="ECO:0000313" key="10">
    <source>
        <dbReference type="EMBL" id="EED89920.1"/>
    </source>
</evidence>
<feature type="transmembrane region" description="Helical" evidence="7">
    <location>
        <begin position="6"/>
        <end position="26"/>
    </location>
</feature>
<dbReference type="InterPro" id="IPR009613">
    <property type="entry name" value="LMF"/>
</dbReference>
<feature type="domain" description="Lipase maturation factor 1/2 N-terminal" evidence="8">
    <location>
        <begin position="126"/>
        <end position="297"/>
    </location>
</feature>
<feature type="transmembrane region" description="Helical" evidence="7">
    <location>
        <begin position="91"/>
        <end position="114"/>
    </location>
</feature>
<dbReference type="STRING" id="35128.B8C9U9"/>
<dbReference type="RefSeq" id="XP_002292724.1">
    <property type="nucleotide sequence ID" value="XM_002292688.1"/>
</dbReference>
<dbReference type="EMBL" id="CM000646">
    <property type="protein sequence ID" value="EED89920.1"/>
    <property type="molecule type" value="Genomic_DNA"/>
</dbReference>
<dbReference type="InterPro" id="IPR057433">
    <property type="entry name" value="LMF1/2_C"/>
</dbReference>
<feature type="non-terminal residue" evidence="10">
    <location>
        <position position="526"/>
    </location>
</feature>
<dbReference type="OMA" id="NFAWLNW"/>
<dbReference type="HOGENOM" id="CLU_020557_2_0_1"/>
<feature type="domain" description="Lipase maturation factor 1/2 C-terminal" evidence="9">
    <location>
        <begin position="375"/>
        <end position="526"/>
    </location>
</feature>
<dbReference type="PANTHER" id="PTHR14463">
    <property type="entry name" value="LIPASE MATURATION FACTOR"/>
    <property type="match status" value="1"/>
</dbReference>
<evidence type="ECO:0000256" key="4">
    <source>
        <dbReference type="ARBA" id="ARBA00022824"/>
    </source>
</evidence>
<evidence type="ECO:0000256" key="3">
    <source>
        <dbReference type="ARBA" id="ARBA00022692"/>
    </source>
</evidence>
<feature type="transmembrane region" description="Helical" evidence="7">
    <location>
        <begin position="265"/>
        <end position="290"/>
    </location>
</feature>
<gene>
    <name evidence="10" type="ORF">THAPSDRAFT_263721</name>
</gene>
<evidence type="ECO:0000256" key="5">
    <source>
        <dbReference type="ARBA" id="ARBA00022989"/>
    </source>
</evidence>
<evidence type="ECO:0008006" key="12">
    <source>
        <dbReference type="Google" id="ProtNLM"/>
    </source>
</evidence>
<dbReference type="GO" id="GO:0005789">
    <property type="term" value="C:endoplasmic reticulum membrane"/>
    <property type="evidence" value="ECO:0000318"/>
    <property type="project" value="GO_Central"/>
</dbReference>
<reference evidence="10 11" key="2">
    <citation type="journal article" date="2008" name="Nature">
        <title>The Phaeodactylum genome reveals the evolutionary history of diatom genomes.</title>
        <authorList>
            <person name="Bowler C."/>
            <person name="Allen A.E."/>
            <person name="Badger J.H."/>
            <person name="Grimwood J."/>
            <person name="Jabbari K."/>
            <person name="Kuo A."/>
            <person name="Maheswari U."/>
            <person name="Martens C."/>
            <person name="Maumus F."/>
            <person name="Otillar R.P."/>
            <person name="Rayko E."/>
            <person name="Salamov A."/>
            <person name="Vandepoele K."/>
            <person name="Beszteri B."/>
            <person name="Gruber A."/>
            <person name="Heijde M."/>
            <person name="Katinka M."/>
            <person name="Mock T."/>
            <person name="Valentin K."/>
            <person name="Verret F."/>
            <person name="Berges J.A."/>
            <person name="Brownlee C."/>
            <person name="Cadoret J.P."/>
            <person name="Chiovitti A."/>
            <person name="Choi C.J."/>
            <person name="Coesel S."/>
            <person name="De Martino A."/>
            <person name="Detter J.C."/>
            <person name="Durkin C."/>
            <person name="Falciatore A."/>
            <person name="Fournet J."/>
            <person name="Haruta M."/>
            <person name="Huysman M.J."/>
            <person name="Jenkins B.D."/>
            <person name="Jiroutova K."/>
            <person name="Jorgensen R.E."/>
            <person name="Joubert Y."/>
            <person name="Kaplan A."/>
            <person name="Kroger N."/>
            <person name="Kroth P.G."/>
            <person name="La Roche J."/>
            <person name="Lindquist E."/>
            <person name="Lommer M."/>
            <person name="Martin-Jezequel V."/>
            <person name="Lopez P.J."/>
            <person name="Lucas S."/>
            <person name="Mangogna M."/>
            <person name="McGinnis K."/>
            <person name="Medlin L.K."/>
            <person name="Montsant A."/>
            <person name="Oudot-Le Secq M.P."/>
            <person name="Napoli C."/>
            <person name="Obornik M."/>
            <person name="Parker M.S."/>
            <person name="Petit J.L."/>
            <person name="Porcel B.M."/>
            <person name="Poulsen N."/>
            <person name="Robison M."/>
            <person name="Rychlewski L."/>
            <person name="Rynearson T.A."/>
            <person name="Schmutz J."/>
            <person name="Shapiro H."/>
            <person name="Siaut M."/>
            <person name="Stanley M."/>
            <person name="Sussman M.R."/>
            <person name="Taylor A.R."/>
            <person name="Vardi A."/>
            <person name="von Dassow P."/>
            <person name="Vyverman W."/>
            <person name="Willis A."/>
            <person name="Wyrwicz L.S."/>
            <person name="Rokhsar D.S."/>
            <person name="Weissenbach J."/>
            <person name="Armbrust E.V."/>
            <person name="Green B.R."/>
            <person name="Van de Peer Y."/>
            <person name="Grigoriev I.V."/>
        </authorList>
    </citation>
    <scope>NUCLEOTIDE SEQUENCE [LARGE SCALE GENOMIC DNA]</scope>
    <source>
        <strain evidence="10 11">CCMP1335</strain>
    </source>
</reference>
<feature type="non-terminal residue" evidence="10">
    <location>
        <position position="1"/>
    </location>
</feature>
<evidence type="ECO:0000256" key="2">
    <source>
        <dbReference type="ARBA" id="ARBA00005512"/>
    </source>
</evidence>
<evidence type="ECO:0000313" key="11">
    <source>
        <dbReference type="Proteomes" id="UP000001449"/>
    </source>
</evidence>
<proteinExistence type="inferred from homology"/>
<evidence type="ECO:0000259" key="9">
    <source>
        <dbReference type="Pfam" id="PF25179"/>
    </source>
</evidence>
<accession>B8C9U9</accession>
<sequence length="526" mass="60776">TPSYHLTRILFLRMLAIVYTAAFSAAKFQNKGLIGDRGITPARYVLNNAQSRGEARSQRRKAWRPLPTLLWLAPNRDNLNPWLDGLANTGLFLSTIMLATGSANFFLILGLWIIQRSFMSVGGPWYGYGWEPQLAELTFHALFLVPLVSMNPFFGWSPTMKLGTYPVPILVIWAIRWYLFKIMMGAGLIKVKSSDPKWKPGNMSAMCFFYETQPVPNPFTRYFHFMPSAWHRVEVWVNHFVELVAPFLLLVPFRKWRLAGGLSQIMFQLVLISSGNLSFLNWLTIVPAIFCLDDVFLLSNLPPILQRVALGTPTTNAFVASVFSNHLTPRITPTPRTLVSITFALIMAKLNINVVRNLFARRQLMNASFDKLRLCSTYGAFGTVAETREELIIESANDINGPWREYQFKVKPGDITRRPSWISPYHHRLDWQMWIASQVGRIERSAWIYSLLLKLLKQEPDVVRLLECDPWESASERDMSLQEQRPKYIRIEKYLYKFYNKVDDTNASGDGKRHYWTRERLGRYFP</sequence>
<keyword evidence="3 7" id="KW-0812">Transmembrane</keyword>
<protein>
    <recommendedName>
        <fullName evidence="12">Lipase maturation factor</fullName>
    </recommendedName>
</protein>
<name>B8C9U9_THAPS</name>
<dbReference type="GO" id="GO:0051604">
    <property type="term" value="P:protein maturation"/>
    <property type="evidence" value="ECO:0000318"/>
    <property type="project" value="GO_Central"/>
</dbReference>
<dbReference type="Proteomes" id="UP000001449">
    <property type="component" value="Chromosome 10"/>
</dbReference>
<dbReference type="PANTHER" id="PTHR14463:SF10">
    <property type="entry name" value="LIPASE MATURATION FACTOR 1"/>
    <property type="match status" value="1"/>
</dbReference>
<dbReference type="KEGG" id="tps:THAPSDRAFT_263721"/>
<feature type="transmembrane region" description="Helical" evidence="7">
    <location>
        <begin position="167"/>
        <end position="189"/>
    </location>
</feature>
<feature type="transmembrane region" description="Helical" evidence="7">
    <location>
        <begin position="337"/>
        <end position="355"/>
    </location>
</feature>
<keyword evidence="11" id="KW-1185">Reference proteome</keyword>
<keyword evidence="6 7" id="KW-0472">Membrane</keyword>
<feature type="transmembrane region" description="Helical" evidence="7">
    <location>
        <begin position="134"/>
        <end position="155"/>
    </location>
</feature>
<dbReference type="eggNOG" id="ENOG502QT4H">
    <property type="taxonomic scope" value="Eukaryota"/>
</dbReference>
<evidence type="ECO:0000256" key="7">
    <source>
        <dbReference type="SAM" id="Phobius"/>
    </source>
</evidence>
<evidence type="ECO:0000259" key="8">
    <source>
        <dbReference type="Pfam" id="PF06762"/>
    </source>
</evidence>
<dbReference type="InParanoid" id="B8C9U9"/>